<gene>
    <name evidence="4" type="ORF">CFOL_v3_22420</name>
</gene>
<evidence type="ECO:0000313" key="5">
    <source>
        <dbReference type="Proteomes" id="UP000187406"/>
    </source>
</evidence>
<evidence type="ECO:0000256" key="2">
    <source>
        <dbReference type="SAM" id="SignalP"/>
    </source>
</evidence>
<dbReference type="Proteomes" id="UP000187406">
    <property type="component" value="Unassembled WGS sequence"/>
</dbReference>
<organism evidence="4 5">
    <name type="scientific">Cephalotus follicularis</name>
    <name type="common">Albany pitcher plant</name>
    <dbReference type="NCBI Taxonomy" id="3775"/>
    <lineage>
        <taxon>Eukaryota</taxon>
        <taxon>Viridiplantae</taxon>
        <taxon>Streptophyta</taxon>
        <taxon>Embryophyta</taxon>
        <taxon>Tracheophyta</taxon>
        <taxon>Spermatophyta</taxon>
        <taxon>Magnoliopsida</taxon>
        <taxon>eudicotyledons</taxon>
        <taxon>Gunneridae</taxon>
        <taxon>Pentapetalae</taxon>
        <taxon>rosids</taxon>
        <taxon>fabids</taxon>
        <taxon>Oxalidales</taxon>
        <taxon>Cephalotaceae</taxon>
        <taxon>Cephalotus</taxon>
    </lineage>
</organism>
<dbReference type="SUPFAM" id="SSF52833">
    <property type="entry name" value="Thioredoxin-like"/>
    <property type="match status" value="1"/>
</dbReference>
<proteinExistence type="predicted"/>
<dbReference type="Gene3D" id="3.40.30.10">
    <property type="entry name" value="Glutaredoxin"/>
    <property type="match status" value="1"/>
</dbReference>
<evidence type="ECO:0000256" key="1">
    <source>
        <dbReference type="SAM" id="Phobius"/>
    </source>
</evidence>
<dbReference type="AlphaFoldDB" id="A0A1Q3CFH1"/>
<keyword evidence="5" id="KW-1185">Reference proteome</keyword>
<dbReference type="FunCoup" id="A0A1Q3CFH1">
    <property type="interactions" value="1762"/>
</dbReference>
<feature type="signal peptide" evidence="2">
    <location>
        <begin position="1"/>
        <end position="23"/>
    </location>
</feature>
<dbReference type="PANTHER" id="PTHR47126:SF3">
    <property type="entry name" value="5'-ADENYLYLSULFATE REDUCTASE-LIKE 5"/>
    <property type="match status" value="1"/>
</dbReference>
<dbReference type="OrthoDB" id="1899781at2759"/>
<reference evidence="5" key="1">
    <citation type="submission" date="2016-04" db="EMBL/GenBank/DDBJ databases">
        <title>Cephalotus genome sequencing.</title>
        <authorList>
            <person name="Fukushima K."/>
            <person name="Hasebe M."/>
            <person name="Fang X."/>
        </authorList>
    </citation>
    <scope>NUCLEOTIDE SEQUENCE [LARGE SCALE GENOMIC DNA]</scope>
    <source>
        <strain evidence="5">cv. St1</strain>
    </source>
</reference>
<comment type="caution">
    <text evidence="4">The sequence shown here is derived from an EMBL/GenBank/DDBJ whole genome shotgun (WGS) entry which is preliminary data.</text>
</comment>
<feature type="chain" id="PRO_5012907973" evidence="2">
    <location>
        <begin position="24"/>
        <end position="296"/>
    </location>
</feature>
<protein>
    <submittedName>
        <fullName evidence="4">Thioredoxin domain-containing protein</fullName>
    </submittedName>
</protein>
<name>A0A1Q3CFH1_CEPFO</name>
<evidence type="ECO:0000313" key="4">
    <source>
        <dbReference type="EMBL" id="GAV78955.1"/>
    </source>
</evidence>
<dbReference type="InterPro" id="IPR036249">
    <property type="entry name" value="Thioredoxin-like_sf"/>
</dbReference>
<dbReference type="EMBL" id="BDDD01001892">
    <property type="protein sequence ID" value="GAV78955.1"/>
    <property type="molecule type" value="Genomic_DNA"/>
</dbReference>
<keyword evidence="1" id="KW-1133">Transmembrane helix</keyword>
<dbReference type="PANTHER" id="PTHR47126">
    <property type="entry name" value="5'-ADENYLYLSULFATE REDUCTASE-LIKE 7"/>
    <property type="match status" value="1"/>
</dbReference>
<accession>A0A1Q3CFH1</accession>
<sequence length="296" mass="33785">MASSYSLLFLCLTALVSMRFVSSTSTLCPNQSFLFLYHFQYQCPITISPNPPIEVDGNFLDKCIASKQRITYISVLFYASWCPFSLSMHPVFNTLSSMFPQIDHLAVEQSSAMPSIYSRYGIHSMPSILMVNQTSRVRYQGPKNLHSLLQFYETTTGLEPVQYFAEAETKIWENSEKSIMQTWDGMTLNGITKREPYVVLAMLFLCLRVLLYLLPNVLSYLKAFWISYVPHFNMEIFGETSQLFGRALHMIDVRRIWTKLRLCKTRNFHGAMNARAWASSLASVSLGQSSSARSSS</sequence>
<keyword evidence="2" id="KW-0732">Signal</keyword>
<keyword evidence="1" id="KW-0812">Transmembrane</keyword>
<dbReference type="InterPro" id="IPR044794">
    <property type="entry name" value="APRL5/7"/>
</dbReference>
<dbReference type="InterPro" id="IPR013766">
    <property type="entry name" value="Thioredoxin_domain"/>
</dbReference>
<dbReference type="Pfam" id="PF00085">
    <property type="entry name" value="Thioredoxin"/>
    <property type="match status" value="1"/>
</dbReference>
<evidence type="ECO:0000259" key="3">
    <source>
        <dbReference type="Pfam" id="PF00085"/>
    </source>
</evidence>
<feature type="transmembrane region" description="Helical" evidence="1">
    <location>
        <begin position="196"/>
        <end position="214"/>
    </location>
</feature>
<dbReference type="InParanoid" id="A0A1Q3CFH1"/>
<keyword evidence="1" id="KW-0472">Membrane</keyword>
<feature type="domain" description="Thioredoxin" evidence="3">
    <location>
        <begin position="72"/>
        <end position="151"/>
    </location>
</feature>